<evidence type="ECO:0000256" key="1">
    <source>
        <dbReference type="SAM" id="Phobius"/>
    </source>
</evidence>
<feature type="transmembrane region" description="Helical" evidence="1">
    <location>
        <begin position="52"/>
        <end position="75"/>
    </location>
</feature>
<gene>
    <name evidence="2" type="ORF">SAMN04488025_1372</name>
</gene>
<keyword evidence="1" id="KW-1133">Transmembrane helix</keyword>
<keyword evidence="3" id="KW-1185">Reference proteome</keyword>
<evidence type="ECO:0000313" key="2">
    <source>
        <dbReference type="EMBL" id="SFG46815.1"/>
    </source>
</evidence>
<accession>A0A1I2S1M0</accession>
<feature type="transmembrane region" description="Helical" evidence="1">
    <location>
        <begin position="116"/>
        <end position="134"/>
    </location>
</feature>
<proteinExistence type="predicted"/>
<dbReference type="EMBL" id="FOOK01000037">
    <property type="protein sequence ID" value="SFG46815.1"/>
    <property type="molecule type" value="Genomic_DNA"/>
</dbReference>
<name>A0A1I2S1M0_9BACL</name>
<keyword evidence="1" id="KW-0812">Transmembrane</keyword>
<keyword evidence="1" id="KW-0472">Membrane</keyword>
<dbReference type="AlphaFoldDB" id="A0A1I2S1M0"/>
<protein>
    <submittedName>
        <fullName evidence="2">Uncharacterized protein</fullName>
    </submittedName>
</protein>
<sequence>MKLSGISFRKCRGGIEAAREAPVRPEALPCPLCRLVFGGPPICSAGRAPRRFFAAFAVFGKCTYFVCGFVCFRSGKSAFFDVMLGIGRKYGRRLVPGLGKRRVFWVKISGFPDPPLVKGFYCAMVVLLAGLLTGKRCGFSSQRSSGVGGSAPFRRADAEKVGKNKEISRSDDQAMEGSRCRNGLWRSWSSTGISAFF</sequence>
<dbReference type="STRING" id="201973.SAMN04488025_1372"/>
<organism evidence="2 3">
    <name type="scientific">Planifilum fulgidum</name>
    <dbReference type="NCBI Taxonomy" id="201973"/>
    <lineage>
        <taxon>Bacteria</taxon>
        <taxon>Bacillati</taxon>
        <taxon>Bacillota</taxon>
        <taxon>Bacilli</taxon>
        <taxon>Bacillales</taxon>
        <taxon>Thermoactinomycetaceae</taxon>
        <taxon>Planifilum</taxon>
    </lineage>
</organism>
<evidence type="ECO:0000313" key="3">
    <source>
        <dbReference type="Proteomes" id="UP000198661"/>
    </source>
</evidence>
<dbReference type="Proteomes" id="UP000198661">
    <property type="component" value="Unassembled WGS sequence"/>
</dbReference>
<reference evidence="2 3" key="1">
    <citation type="submission" date="2016-10" db="EMBL/GenBank/DDBJ databases">
        <authorList>
            <person name="de Groot N.N."/>
        </authorList>
    </citation>
    <scope>NUCLEOTIDE SEQUENCE [LARGE SCALE GENOMIC DNA]</scope>
    <source>
        <strain evidence="2 3">DSM 44945</strain>
    </source>
</reference>